<sequence length="1100" mass="117790">MAAPATHPGGDTPVPPVFRCADTLLFRAAARAQEPPGDPGAHSEADVDGAPEADLRARLRATAADARLREAVSLASPSLSRTLDAVAAGEPVRPKQLRRAVRAVARYRLRMSGRATPFGTMAGVAAIGFTEEPGAPEVAWGDGHRKAVRPDMGWLTEVVARLEREPAVLRPLRVTANDLCFVRGGRLVVPYVPAPGGGGARPAAQEVSVRAGEVVLRVVARAARPVRFTDLLDELTDAYPGVPPATAERLLADLVASEVLLTELRPPLDGADPLGHVLSLLTPRPEGQPLPADVAAVAGELAAAHRELAAYAAAPLGGGLAARDMATRRMGALHPSDHLLQVDLGLDVDIRLPPAVRAEVERAAEALWRLASARPGPAHLRQYHEDFLERYGAGRAVPLKEVLDPDTGLGGPAGYRMPATARTLRAVADDPRDQDRLLAELAQEAAVNGEREVVLDDALLARLAPDEGDAPPPPSFEILAQLLADTPEALADGDFRLVVTGGARTAGAHAGRFGFVLGTDDARVTALVRQVPGAAPEAVTAQMRFPPPRGATANVALVPRRLDHTITIGAFADRTGDPERDGGAGRSSGRVDLGVSDLAVVADVHRLAVVAPRLGREVVPVVPSMLATVWHAPNTARFLHEVTENGLPAWPRWRWGAADTLPYLPRVRRGRTVLTLARWRPTDPALQDLATAPADWDRRFGAWRARWRVPDLVESVTGDNRIALDLRRPFHRALLRDEWLRRPGGVLQELPESCGPGFGWLAAGPADPAVGEPAVPGGPSRARRAGRVNEIAFPLVRASRPGAPPAHRPLRAFSAPVAVPTPRRGRTAHGPGSRWLYAKVYCAAERQDEILTRWLPGLLKDLPGAVDRWFYLRYRDPGAHLRLRFHGDTAALTGDLLPRLGAWTERLATEGLGGRLVLDTYEPELERYGGPEALTAAERAFHADSAACLEQSALLDRGGLDLDRTVLTALGHVDLACRVAGGPEGVRHLIDRPAHPGSAEPSRAAKDLARRLTDPLGGWQELRALPGGPALLACWERRAPALTAYGELLRRLGAGTGPLDALLHMHHNRLTGIDRPAEERSFALAAAALRSRLDRTREAR</sequence>
<feature type="domain" description="Thiopeptide-type bacteriocin biosynthesis" evidence="2">
    <location>
        <begin position="835"/>
        <end position="1088"/>
    </location>
</feature>
<reference evidence="3 4" key="1">
    <citation type="submission" date="2024-10" db="EMBL/GenBank/DDBJ databases">
        <title>The Natural Products Discovery Center: Release of the First 8490 Sequenced Strains for Exploring Actinobacteria Biosynthetic Diversity.</title>
        <authorList>
            <person name="Kalkreuter E."/>
            <person name="Kautsar S.A."/>
            <person name="Yang D."/>
            <person name="Bader C.D."/>
            <person name="Teijaro C.N."/>
            <person name="Fluegel L."/>
            <person name="Davis C.M."/>
            <person name="Simpson J.R."/>
            <person name="Lauterbach L."/>
            <person name="Steele A.D."/>
            <person name="Gui C."/>
            <person name="Meng S."/>
            <person name="Li G."/>
            <person name="Viehrig K."/>
            <person name="Ye F."/>
            <person name="Su P."/>
            <person name="Kiefer A.F."/>
            <person name="Nichols A."/>
            <person name="Cepeda A.J."/>
            <person name="Yan W."/>
            <person name="Fan B."/>
            <person name="Jiang Y."/>
            <person name="Adhikari A."/>
            <person name="Zheng C.-J."/>
            <person name="Schuster L."/>
            <person name="Cowan T.M."/>
            <person name="Smanski M.J."/>
            <person name="Chevrette M.G."/>
            <person name="De Carvalho L.P.S."/>
            <person name="Shen B."/>
        </authorList>
    </citation>
    <scope>NUCLEOTIDE SEQUENCE [LARGE SCALE GENOMIC DNA]</scope>
    <source>
        <strain evidence="3 4">NPDC087220</strain>
    </source>
</reference>
<dbReference type="EMBL" id="JBIUYY010000008">
    <property type="protein sequence ID" value="MFJ2823500.1"/>
    <property type="molecule type" value="Genomic_DNA"/>
</dbReference>
<proteinExistence type="predicted"/>
<accession>A0ABW8EJT4</accession>
<dbReference type="Pfam" id="PF14028">
    <property type="entry name" value="Lant_dehydr_C"/>
    <property type="match status" value="1"/>
</dbReference>
<dbReference type="RefSeq" id="WP_402383056.1">
    <property type="nucleotide sequence ID" value="NZ_JBIUYY010000008.1"/>
</dbReference>
<evidence type="ECO:0000313" key="3">
    <source>
        <dbReference type="EMBL" id="MFJ2823500.1"/>
    </source>
</evidence>
<feature type="domain" description="Lantibiotic dehydratase N-terminal" evidence="1">
    <location>
        <begin position="64"/>
        <end position="735"/>
    </location>
</feature>
<dbReference type="Proteomes" id="UP001617351">
    <property type="component" value="Unassembled WGS sequence"/>
</dbReference>
<organism evidence="3 4">
    <name type="scientific">Streptomyces toxytricini</name>
    <name type="common">Actinomyces toxytricini</name>
    <dbReference type="NCBI Taxonomy" id="67369"/>
    <lineage>
        <taxon>Bacteria</taxon>
        <taxon>Bacillati</taxon>
        <taxon>Actinomycetota</taxon>
        <taxon>Actinomycetes</taxon>
        <taxon>Kitasatosporales</taxon>
        <taxon>Streptomycetaceae</taxon>
        <taxon>Streptomyces</taxon>
    </lineage>
</organism>
<evidence type="ECO:0000313" key="4">
    <source>
        <dbReference type="Proteomes" id="UP001617351"/>
    </source>
</evidence>
<evidence type="ECO:0000259" key="1">
    <source>
        <dbReference type="Pfam" id="PF04738"/>
    </source>
</evidence>
<comment type="caution">
    <text evidence="3">The sequence shown here is derived from an EMBL/GenBank/DDBJ whole genome shotgun (WGS) entry which is preliminary data.</text>
</comment>
<gene>
    <name evidence="3" type="ORF">ACIO7M_20615</name>
</gene>
<name>A0ABW8EJT4_STRT5</name>
<dbReference type="NCBIfam" id="TIGR03891">
    <property type="entry name" value="thiopep_ocin"/>
    <property type="match status" value="1"/>
</dbReference>
<dbReference type="Pfam" id="PF04738">
    <property type="entry name" value="Lant_dehydr_N"/>
    <property type="match status" value="1"/>
</dbReference>
<keyword evidence="4" id="KW-1185">Reference proteome</keyword>
<dbReference type="InterPro" id="IPR023809">
    <property type="entry name" value="Thiopep_bacteriocin_synth_dom"/>
</dbReference>
<protein>
    <submittedName>
        <fullName evidence="3">Lantibiotic dehydratase</fullName>
    </submittedName>
</protein>
<dbReference type="InterPro" id="IPR006827">
    <property type="entry name" value="Lant_deHydtase_N"/>
</dbReference>
<evidence type="ECO:0000259" key="2">
    <source>
        <dbReference type="Pfam" id="PF14028"/>
    </source>
</evidence>